<accession>A0A7W6D5H9</accession>
<dbReference type="EMBL" id="JACIEE010000003">
    <property type="protein sequence ID" value="MBB3976462.1"/>
    <property type="molecule type" value="Genomic_DNA"/>
</dbReference>
<keyword evidence="2" id="KW-1185">Reference proteome</keyword>
<proteinExistence type="predicted"/>
<dbReference type="AlphaFoldDB" id="A0A7W6D5H9"/>
<dbReference type="RefSeq" id="WP_183801903.1">
    <property type="nucleotide sequence ID" value="NZ_JACIEE010000003.1"/>
</dbReference>
<dbReference type="Proteomes" id="UP000574761">
    <property type="component" value="Unassembled WGS sequence"/>
</dbReference>
<name>A0A7W6D5H9_9HYPH</name>
<organism evidence="1 2">
    <name type="scientific">Mycoplana azooxidifex</name>
    <dbReference type="NCBI Taxonomy" id="1636188"/>
    <lineage>
        <taxon>Bacteria</taxon>
        <taxon>Pseudomonadati</taxon>
        <taxon>Pseudomonadota</taxon>
        <taxon>Alphaproteobacteria</taxon>
        <taxon>Hyphomicrobiales</taxon>
        <taxon>Rhizobiaceae</taxon>
        <taxon>Mycoplana</taxon>
    </lineage>
</organism>
<sequence length="306" mass="33470">MSRVHSPGYPNTSLPKAIGQARSIHAADRRNVIDRDVAAKHIGYSGQSGASDKALASLAHYGLLEKAGKGQTRVTQLAVDIIHPVSETARKQALLEAAYTPTVFAEIRDRFHDGPPSEGALKSWLSRENFLDRAIGPVVSAYMDTQRFLEQEEAFESGGPSVDDSRESFVPDRTPLVEGSIMFGGAKVGDLIQWESQGVLQLPKPLRVRLVSEDCKWVAVEGSQTGIPMNEVIVETPASTDVKFPTFPLLQEDQVASPAKGETEWMRNSLSQETNVRILARGDMGPKEIGKLIRLLEAQKAILEED</sequence>
<evidence type="ECO:0000313" key="1">
    <source>
        <dbReference type="EMBL" id="MBB3976462.1"/>
    </source>
</evidence>
<protein>
    <submittedName>
        <fullName evidence="1">Uncharacterized protein</fullName>
    </submittedName>
</protein>
<evidence type="ECO:0000313" key="2">
    <source>
        <dbReference type="Proteomes" id="UP000574761"/>
    </source>
</evidence>
<comment type="caution">
    <text evidence="1">The sequence shown here is derived from an EMBL/GenBank/DDBJ whole genome shotgun (WGS) entry which is preliminary data.</text>
</comment>
<gene>
    <name evidence="1" type="ORF">GGQ64_001651</name>
</gene>
<reference evidence="1 2" key="1">
    <citation type="submission" date="2020-08" db="EMBL/GenBank/DDBJ databases">
        <title>Genomic Encyclopedia of Type Strains, Phase IV (KMG-IV): sequencing the most valuable type-strain genomes for metagenomic binning, comparative biology and taxonomic classification.</title>
        <authorList>
            <person name="Goeker M."/>
        </authorList>
    </citation>
    <scope>NUCLEOTIDE SEQUENCE [LARGE SCALE GENOMIC DNA]</scope>
    <source>
        <strain evidence="1 2">DSM 100211</strain>
    </source>
</reference>